<dbReference type="RefSeq" id="WP_282766930.1">
    <property type="nucleotide sequence ID" value="NZ_JASCTH010000046.1"/>
</dbReference>
<evidence type="ECO:0000313" key="2">
    <source>
        <dbReference type="EMBL" id="MDI6105463.1"/>
    </source>
</evidence>
<dbReference type="InterPro" id="IPR012338">
    <property type="entry name" value="Beta-lactam/transpept-like"/>
</dbReference>
<gene>
    <name evidence="2" type="ORF">QLQ12_43460</name>
</gene>
<dbReference type="PANTHER" id="PTHR43283:SF7">
    <property type="entry name" value="BETA-LACTAMASE-RELATED DOMAIN-CONTAINING PROTEIN"/>
    <property type="match status" value="1"/>
</dbReference>
<dbReference type="InterPro" id="IPR050789">
    <property type="entry name" value="Diverse_Enzym_Activities"/>
</dbReference>
<name>A0ABT6X0D4_9ACTN</name>
<feature type="domain" description="Beta-lactamase-related" evidence="1">
    <location>
        <begin position="20"/>
        <end position="271"/>
    </location>
</feature>
<proteinExistence type="predicted"/>
<keyword evidence="2" id="KW-0378">Hydrolase</keyword>
<dbReference type="EMBL" id="JASCTH010000046">
    <property type="protein sequence ID" value="MDI6105463.1"/>
    <property type="molecule type" value="Genomic_DNA"/>
</dbReference>
<reference evidence="2 3" key="1">
    <citation type="submission" date="2023-05" db="EMBL/GenBank/DDBJ databases">
        <title>Actinoplanes sp. NEAU-A12 genome sequencing.</title>
        <authorList>
            <person name="Wang Z.-S."/>
        </authorList>
    </citation>
    <scope>NUCLEOTIDE SEQUENCE [LARGE SCALE GENOMIC DNA]</scope>
    <source>
        <strain evidence="2 3">NEAU-A12</strain>
    </source>
</reference>
<evidence type="ECO:0000259" key="1">
    <source>
        <dbReference type="Pfam" id="PF00144"/>
    </source>
</evidence>
<dbReference type="Gene3D" id="3.40.710.10">
    <property type="entry name" value="DD-peptidase/beta-lactamase superfamily"/>
    <property type="match status" value="1"/>
</dbReference>
<dbReference type="Proteomes" id="UP001241758">
    <property type="component" value="Unassembled WGS sequence"/>
</dbReference>
<dbReference type="InterPro" id="IPR001466">
    <property type="entry name" value="Beta-lactam-related"/>
</dbReference>
<sequence length="298" mass="31563">MDVIDEAVRTLRDAAYAHVGHLVLVRDGEVLAQRQFGRRTLTEPAEVFSVTKSVVATVVLSAVQDGRLSLDASLGDLLGGRVPPGRRAVTVEHLLSMTGGAYCGGLQDIDRVIELPTSWIDALLSVPQRHQPGTTWCYDNGAVHLLAAALQTVTGDVAEFAADRVFGPLGITGEDWPRDPDGVVWGFGGLRLSALDLARLGEGWRTDALGLAGLLTEATAPRSAGGPPVDLPYGWLFWVDEVAGRHAYLAAGWSGQYVLVVPATGVTAVVTGDPRYLTDRSTSALAVARHLAAVVADR</sequence>
<dbReference type="PANTHER" id="PTHR43283">
    <property type="entry name" value="BETA-LACTAMASE-RELATED"/>
    <property type="match status" value="1"/>
</dbReference>
<keyword evidence="3" id="KW-1185">Reference proteome</keyword>
<evidence type="ECO:0000313" key="3">
    <source>
        <dbReference type="Proteomes" id="UP001241758"/>
    </source>
</evidence>
<organism evidence="2 3">
    <name type="scientific">Actinoplanes sandaracinus</name>
    <dbReference type="NCBI Taxonomy" id="3045177"/>
    <lineage>
        <taxon>Bacteria</taxon>
        <taxon>Bacillati</taxon>
        <taxon>Actinomycetota</taxon>
        <taxon>Actinomycetes</taxon>
        <taxon>Micromonosporales</taxon>
        <taxon>Micromonosporaceae</taxon>
        <taxon>Actinoplanes</taxon>
    </lineage>
</organism>
<comment type="caution">
    <text evidence="2">The sequence shown here is derived from an EMBL/GenBank/DDBJ whole genome shotgun (WGS) entry which is preliminary data.</text>
</comment>
<accession>A0ABT6X0D4</accession>
<dbReference type="GO" id="GO:0016787">
    <property type="term" value="F:hydrolase activity"/>
    <property type="evidence" value="ECO:0007669"/>
    <property type="project" value="UniProtKB-KW"/>
</dbReference>
<protein>
    <submittedName>
        <fullName evidence="2">Serine hydrolase domain-containing protein</fullName>
        <ecNumber evidence="2">3.1.1.103</ecNumber>
    </submittedName>
</protein>
<dbReference type="Pfam" id="PF00144">
    <property type="entry name" value="Beta-lactamase"/>
    <property type="match status" value="1"/>
</dbReference>
<dbReference type="SUPFAM" id="SSF56601">
    <property type="entry name" value="beta-lactamase/transpeptidase-like"/>
    <property type="match status" value="1"/>
</dbReference>
<dbReference type="EC" id="3.1.1.103" evidence="2"/>